<protein>
    <recommendedName>
        <fullName evidence="8">PX domain-containing protein</fullName>
    </recommendedName>
</protein>
<proteinExistence type="inferred from homology"/>
<dbReference type="GO" id="GO:1901981">
    <property type="term" value="F:phosphatidylinositol phosphate binding"/>
    <property type="evidence" value="ECO:0000318"/>
    <property type="project" value="GO_Central"/>
</dbReference>
<name>A0A7M7HL19_STRPU</name>
<keyword evidence="7" id="KW-0968">Cytoplasmic vesicle</keyword>
<dbReference type="InParanoid" id="A0A7M7HL19"/>
<dbReference type="Proteomes" id="UP000007110">
    <property type="component" value="Unassembled WGS sequence"/>
</dbReference>
<dbReference type="GO" id="GO:0030659">
    <property type="term" value="C:cytoplasmic vesicle membrane"/>
    <property type="evidence" value="ECO:0007669"/>
    <property type="project" value="UniProtKB-SubCell"/>
</dbReference>
<dbReference type="CDD" id="cd06880">
    <property type="entry name" value="PX_SNX22"/>
    <property type="match status" value="1"/>
</dbReference>
<reference evidence="10" key="1">
    <citation type="submission" date="2015-02" db="EMBL/GenBank/DDBJ databases">
        <title>Genome sequencing for Strongylocentrotus purpuratus.</title>
        <authorList>
            <person name="Murali S."/>
            <person name="Liu Y."/>
            <person name="Vee V."/>
            <person name="English A."/>
            <person name="Wang M."/>
            <person name="Skinner E."/>
            <person name="Han Y."/>
            <person name="Muzny D.M."/>
            <person name="Worley K.C."/>
            <person name="Gibbs R.A."/>
        </authorList>
    </citation>
    <scope>NUCLEOTIDE SEQUENCE</scope>
</reference>
<dbReference type="GO" id="GO:0015031">
    <property type="term" value="P:protein transport"/>
    <property type="evidence" value="ECO:0007669"/>
    <property type="project" value="UniProtKB-KW"/>
</dbReference>
<accession>A0A7M7HL19</accession>
<reference evidence="9" key="2">
    <citation type="submission" date="2021-01" db="UniProtKB">
        <authorList>
            <consortium name="EnsemblMetazoa"/>
        </authorList>
    </citation>
    <scope>IDENTIFICATION</scope>
</reference>
<dbReference type="PROSITE" id="PS50195">
    <property type="entry name" value="PX"/>
    <property type="match status" value="1"/>
</dbReference>
<dbReference type="InterPro" id="IPR001683">
    <property type="entry name" value="PX_dom"/>
</dbReference>
<evidence type="ECO:0000256" key="4">
    <source>
        <dbReference type="ARBA" id="ARBA00022927"/>
    </source>
</evidence>
<evidence type="ECO:0000259" key="8">
    <source>
        <dbReference type="PROSITE" id="PS50195"/>
    </source>
</evidence>
<sequence length="168" mass="19121">MIQVSIPGFRQVVSDDERPYTVYQINVKVSGRIHSVDKRYREFHALHKQVKKKFDTPDFPPKKVRQLSSRGMEHRRVTLEAYLQGLLDKDSIPKSLLTFLRVKNFRAVSYDSLDDLDIKETSTHQPVMVFESDPFLNATPPEGGIPDILADGVRQGLYDDPESSSSAS</sequence>
<dbReference type="SMART" id="SM00312">
    <property type="entry name" value="PX"/>
    <property type="match status" value="1"/>
</dbReference>
<evidence type="ECO:0000256" key="2">
    <source>
        <dbReference type="ARBA" id="ARBA00010883"/>
    </source>
</evidence>
<evidence type="ECO:0000256" key="1">
    <source>
        <dbReference type="ARBA" id="ARBA00004180"/>
    </source>
</evidence>
<keyword evidence="10" id="KW-1185">Reference proteome</keyword>
<dbReference type="InterPro" id="IPR036871">
    <property type="entry name" value="PX_dom_sf"/>
</dbReference>
<dbReference type="InterPro" id="IPR052467">
    <property type="entry name" value="Sorting_nexin_PX-domain"/>
</dbReference>
<dbReference type="OMA" id="RYSTFHA"/>
<evidence type="ECO:0000256" key="3">
    <source>
        <dbReference type="ARBA" id="ARBA00022448"/>
    </source>
</evidence>
<dbReference type="PANTHER" id="PTHR15813">
    <property type="entry name" value="SORTING NEXIN-22 AND 24"/>
    <property type="match status" value="1"/>
</dbReference>
<keyword evidence="5" id="KW-0446">Lipid-binding</keyword>
<dbReference type="SUPFAM" id="SSF64268">
    <property type="entry name" value="PX domain"/>
    <property type="match status" value="1"/>
</dbReference>
<evidence type="ECO:0000313" key="10">
    <source>
        <dbReference type="Proteomes" id="UP000007110"/>
    </source>
</evidence>
<keyword evidence="3" id="KW-0813">Transport</keyword>
<organism evidence="9 10">
    <name type="scientific">Strongylocentrotus purpuratus</name>
    <name type="common">Purple sea urchin</name>
    <dbReference type="NCBI Taxonomy" id="7668"/>
    <lineage>
        <taxon>Eukaryota</taxon>
        <taxon>Metazoa</taxon>
        <taxon>Echinodermata</taxon>
        <taxon>Eleutherozoa</taxon>
        <taxon>Echinozoa</taxon>
        <taxon>Echinoidea</taxon>
        <taxon>Euechinoidea</taxon>
        <taxon>Echinacea</taxon>
        <taxon>Camarodonta</taxon>
        <taxon>Echinidea</taxon>
        <taxon>Strongylocentrotidae</taxon>
        <taxon>Strongylocentrotus</taxon>
    </lineage>
</organism>
<evidence type="ECO:0000313" key="9">
    <source>
        <dbReference type="EnsemblMetazoa" id="XP_011669577"/>
    </source>
</evidence>
<dbReference type="Gene3D" id="3.30.1520.10">
    <property type="entry name" value="Phox-like domain"/>
    <property type="match status" value="1"/>
</dbReference>
<dbReference type="PANTHER" id="PTHR15813:SF9">
    <property type="entry name" value="PX DOMAIN-CONTAINING PROTEIN"/>
    <property type="match status" value="1"/>
</dbReference>
<dbReference type="KEGG" id="spu:579229"/>
<dbReference type="OrthoDB" id="93876at2759"/>
<dbReference type="GeneID" id="579229"/>
<keyword evidence="6" id="KW-0472">Membrane</keyword>
<evidence type="ECO:0000256" key="7">
    <source>
        <dbReference type="ARBA" id="ARBA00023329"/>
    </source>
</evidence>
<dbReference type="AlphaFoldDB" id="A0A7M7HL19"/>
<evidence type="ECO:0000256" key="6">
    <source>
        <dbReference type="ARBA" id="ARBA00023136"/>
    </source>
</evidence>
<comment type="subcellular location">
    <subcellularLocation>
        <location evidence="1">Cytoplasmic vesicle membrane</location>
        <topology evidence="1">Peripheral membrane protein</topology>
        <orientation evidence="1">Cytoplasmic side</orientation>
    </subcellularLocation>
</comment>
<dbReference type="RefSeq" id="XP_011669577.1">
    <property type="nucleotide sequence ID" value="XM_011671275.2"/>
</dbReference>
<evidence type="ECO:0000256" key="5">
    <source>
        <dbReference type="ARBA" id="ARBA00023121"/>
    </source>
</evidence>
<dbReference type="EnsemblMetazoa" id="XM_011671275">
    <property type="protein sequence ID" value="XP_011669577"/>
    <property type="gene ID" value="LOC579229"/>
</dbReference>
<comment type="similarity">
    <text evidence="2">Belongs to the sorting nexin family.</text>
</comment>
<dbReference type="Pfam" id="PF00787">
    <property type="entry name" value="PX"/>
    <property type="match status" value="1"/>
</dbReference>
<feature type="domain" description="PX" evidence="8">
    <location>
        <begin position="1"/>
        <end position="113"/>
    </location>
</feature>
<keyword evidence="4" id="KW-0653">Protein transport</keyword>